<dbReference type="Proteomes" id="UP000460290">
    <property type="component" value="Unassembled WGS sequence"/>
</dbReference>
<comment type="caution">
    <text evidence="2">The sequence shown here is derived from an EMBL/GenBank/DDBJ whole genome shotgun (WGS) entry which is preliminary data.</text>
</comment>
<reference evidence="2 3" key="1">
    <citation type="submission" date="2019-12" db="EMBL/GenBank/DDBJ databases">
        <title>Genomic-based taxomic classification of the family Erythrobacteraceae.</title>
        <authorList>
            <person name="Xu L."/>
        </authorList>
    </citation>
    <scope>NUCLEOTIDE SEQUENCE [LARGE SCALE GENOMIC DNA]</scope>
    <source>
        <strain evidence="2 3">KCTC 42006</strain>
    </source>
</reference>
<dbReference type="RefSeq" id="WP_160613571.1">
    <property type="nucleotide sequence ID" value="NZ_JAUFQM010000001.1"/>
</dbReference>
<keyword evidence="1" id="KW-0732">Signal</keyword>
<keyword evidence="3" id="KW-1185">Reference proteome</keyword>
<dbReference type="OrthoDB" id="7405225at2"/>
<dbReference type="EMBL" id="WTYZ01000001">
    <property type="protein sequence ID" value="MXO83191.1"/>
    <property type="molecule type" value="Genomic_DNA"/>
</dbReference>
<name>A0A844Z3B9_9SPHN</name>
<accession>A0A844Z3B9</accession>
<protein>
    <recommendedName>
        <fullName evidence="4">Lipoprotein</fullName>
    </recommendedName>
</protein>
<feature type="chain" id="PRO_5032886561" description="Lipoprotein" evidence="1">
    <location>
        <begin position="19"/>
        <end position="238"/>
    </location>
</feature>
<organism evidence="2 3">
    <name type="scientific">Pontixanthobacter aestiaquae</name>
    <dbReference type="NCBI Taxonomy" id="1509367"/>
    <lineage>
        <taxon>Bacteria</taxon>
        <taxon>Pseudomonadati</taxon>
        <taxon>Pseudomonadota</taxon>
        <taxon>Alphaproteobacteria</taxon>
        <taxon>Sphingomonadales</taxon>
        <taxon>Erythrobacteraceae</taxon>
        <taxon>Pontixanthobacter</taxon>
    </lineage>
</organism>
<gene>
    <name evidence="2" type="ORF">GRI35_07395</name>
</gene>
<proteinExistence type="predicted"/>
<sequence>MQNRFLLTTAHLPLLALAACGDSPADGESGAADPATEQALNEQIMVDPDLANQNEANAALTGGTDQSIPPENMTPEAIQAARDAAFALVGGSDGLTELPAPTQYSYPIPETATLTAASKAAITADGTKCAENVTYSASWAAKLPAIFPVYPRGATKDAAGTDQGDCALRAITFLTPVPLEEVLTFYYSRAKTAGYTTEYAVADQDTIVSGVKGGASYVVYGRRLSSGLTEIDLITNGL</sequence>
<dbReference type="PROSITE" id="PS51257">
    <property type="entry name" value="PROKAR_LIPOPROTEIN"/>
    <property type="match status" value="1"/>
</dbReference>
<evidence type="ECO:0000313" key="2">
    <source>
        <dbReference type="EMBL" id="MXO83191.1"/>
    </source>
</evidence>
<feature type="signal peptide" evidence="1">
    <location>
        <begin position="1"/>
        <end position="18"/>
    </location>
</feature>
<dbReference type="AlphaFoldDB" id="A0A844Z3B9"/>
<evidence type="ECO:0000313" key="3">
    <source>
        <dbReference type="Proteomes" id="UP000460290"/>
    </source>
</evidence>
<evidence type="ECO:0000256" key="1">
    <source>
        <dbReference type="SAM" id="SignalP"/>
    </source>
</evidence>
<evidence type="ECO:0008006" key="4">
    <source>
        <dbReference type="Google" id="ProtNLM"/>
    </source>
</evidence>